<sequence>MEVNVKSKYLRISPRKLRLSVNFARGMNVTEAQAKLKFQRNKGSRMVADLLKNAISIIKESEISPESFVISSITCSDGPRLKRGVPVSKGKMATITKRQSHLALTLSEKPDQESAQDLKKEKTTIKEKNGTKS</sequence>
<comment type="similarity">
    <text evidence="1 4">Belongs to the universal ribosomal protein uL22 family.</text>
</comment>
<evidence type="ECO:0000256" key="6">
    <source>
        <dbReference type="RuleBase" id="RU004008"/>
    </source>
</evidence>
<evidence type="ECO:0000313" key="8">
    <source>
        <dbReference type="EMBL" id="PIU24382.1"/>
    </source>
</evidence>
<organism evidence="8 9">
    <name type="scientific">Candidatus Berkelbacteria bacterium CG08_land_8_20_14_0_20_39_8</name>
    <dbReference type="NCBI Taxonomy" id="1974511"/>
    <lineage>
        <taxon>Bacteria</taxon>
        <taxon>Candidatus Berkelbacteria</taxon>
    </lineage>
</organism>
<dbReference type="GO" id="GO:0006412">
    <property type="term" value="P:translation"/>
    <property type="evidence" value="ECO:0007669"/>
    <property type="project" value="InterPro"/>
</dbReference>
<feature type="region of interest" description="Disordered" evidence="7">
    <location>
        <begin position="99"/>
        <end position="133"/>
    </location>
</feature>
<dbReference type="InterPro" id="IPR036394">
    <property type="entry name" value="Ribosomal_uL22_sf"/>
</dbReference>
<reference evidence="9" key="1">
    <citation type="submission" date="2017-09" db="EMBL/GenBank/DDBJ databases">
        <title>Depth-based differentiation of microbial function through sediment-hosted aquifers and enrichment of novel symbionts in the deep terrestrial subsurface.</title>
        <authorList>
            <person name="Probst A.J."/>
            <person name="Ladd B."/>
            <person name="Jarett J.K."/>
            <person name="Geller-Mcgrath D.E."/>
            <person name="Sieber C.M.K."/>
            <person name="Emerson J.B."/>
            <person name="Anantharaman K."/>
            <person name="Thomas B.C."/>
            <person name="Malmstrom R."/>
            <person name="Stieglmeier M."/>
            <person name="Klingl A."/>
            <person name="Woyke T."/>
            <person name="Ryan C.M."/>
            <person name="Banfield J.F."/>
        </authorList>
    </citation>
    <scope>NUCLEOTIDE SEQUENCE [LARGE SCALE GENOMIC DNA]</scope>
</reference>
<dbReference type="InterPro" id="IPR001063">
    <property type="entry name" value="Ribosomal_uL22"/>
</dbReference>
<dbReference type="GO" id="GO:0022625">
    <property type="term" value="C:cytosolic large ribosomal subunit"/>
    <property type="evidence" value="ECO:0007669"/>
    <property type="project" value="TreeGrafter"/>
</dbReference>
<comment type="subunit">
    <text evidence="5">Part of the 50S ribosomal subunit.</text>
</comment>
<keyword evidence="5" id="KW-0699">rRNA-binding</keyword>
<evidence type="ECO:0000256" key="4">
    <source>
        <dbReference type="RuleBase" id="RU004005"/>
    </source>
</evidence>
<evidence type="ECO:0000256" key="7">
    <source>
        <dbReference type="SAM" id="MobiDB-lite"/>
    </source>
</evidence>
<dbReference type="Proteomes" id="UP000229896">
    <property type="component" value="Unassembled WGS sequence"/>
</dbReference>
<gene>
    <name evidence="8" type="ORF">COT12_01340</name>
</gene>
<dbReference type="CDD" id="cd00336">
    <property type="entry name" value="Ribosomal_L22"/>
    <property type="match status" value="1"/>
</dbReference>
<evidence type="ECO:0000256" key="3">
    <source>
        <dbReference type="ARBA" id="ARBA00023274"/>
    </source>
</evidence>
<feature type="compositionally biased region" description="Basic and acidic residues" evidence="7">
    <location>
        <begin position="108"/>
        <end position="133"/>
    </location>
</feature>
<dbReference type="GO" id="GO:0003735">
    <property type="term" value="F:structural constituent of ribosome"/>
    <property type="evidence" value="ECO:0007669"/>
    <property type="project" value="InterPro"/>
</dbReference>
<comment type="caution">
    <text evidence="8">The sequence shown here is derived from an EMBL/GenBank/DDBJ whole genome shotgun (WGS) entry which is preliminary data.</text>
</comment>
<dbReference type="Pfam" id="PF00237">
    <property type="entry name" value="Ribosomal_L22"/>
    <property type="match status" value="1"/>
</dbReference>
<keyword evidence="5" id="KW-0694">RNA-binding</keyword>
<keyword evidence="2 4" id="KW-0689">Ribosomal protein</keyword>
<dbReference type="SUPFAM" id="SSF54843">
    <property type="entry name" value="Ribosomal protein L22"/>
    <property type="match status" value="1"/>
</dbReference>
<protein>
    <recommendedName>
        <fullName evidence="6">50S ribosomal protein L22</fullName>
    </recommendedName>
</protein>
<evidence type="ECO:0000256" key="1">
    <source>
        <dbReference type="ARBA" id="ARBA00009451"/>
    </source>
</evidence>
<evidence type="ECO:0000313" key="9">
    <source>
        <dbReference type="Proteomes" id="UP000229896"/>
    </source>
</evidence>
<evidence type="ECO:0000256" key="5">
    <source>
        <dbReference type="RuleBase" id="RU004006"/>
    </source>
</evidence>
<dbReference type="PANTHER" id="PTHR13501">
    <property type="entry name" value="CHLOROPLAST 50S RIBOSOMAL PROTEIN L22-RELATED"/>
    <property type="match status" value="1"/>
</dbReference>
<dbReference type="GO" id="GO:0019843">
    <property type="term" value="F:rRNA binding"/>
    <property type="evidence" value="ECO:0007669"/>
    <property type="project" value="UniProtKB-KW"/>
</dbReference>
<proteinExistence type="inferred from homology"/>
<dbReference type="PANTHER" id="PTHR13501:SF8">
    <property type="entry name" value="LARGE RIBOSOMAL SUBUNIT PROTEIN UL22M"/>
    <property type="match status" value="1"/>
</dbReference>
<comment type="function">
    <text evidence="6">This protein binds specifically to 23S rRNA; its binding is stimulated by other ribosomal proteins, e.g., L4, L17, and L20. It is important during the early stages of 50S assembly. It makes multiple contacts with different domains of the 23S rRNA in the assembled 50S subunit and ribosome.</text>
</comment>
<dbReference type="AlphaFoldDB" id="A0A2M6YCG0"/>
<accession>A0A2M6YCG0</accession>
<evidence type="ECO:0000256" key="2">
    <source>
        <dbReference type="ARBA" id="ARBA00022980"/>
    </source>
</evidence>
<dbReference type="EMBL" id="PEXI01000045">
    <property type="protein sequence ID" value="PIU24382.1"/>
    <property type="molecule type" value="Genomic_DNA"/>
</dbReference>
<dbReference type="InterPro" id="IPR047867">
    <property type="entry name" value="Ribosomal_uL22_bac/org-type"/>
</dbReference>
<name>A0A2M6YCG0_9BACT</name>
<keyword evidence="3 4" id="KW-0687">Ribonucleoprotein</keyword>
<dbReference type="Gene3D" id="3.90.470.10">
    <property type="entry name" value="Ribosomal protein L22/L17"/>
    <property type="match status" value="1"/>
</dbReference>